<sequence>MDMPLRDAGRRLRCMALMLAIGTVPAIAAEPYVGLWADDLKDCASKTVPPLTQVEAGAAYWGDFFCPTASFTPDGGSWIVHLECQDPMGGPGSDDSSHDYRFTVLDDTLHWDPIGDGTGSVLQRCPE</sequence>
<keyword evidence="2" id="KW-1185">Reference proteome</keyword>
<organism evidence="1 2">
    <name type="scientific">Kaistia hirudinis</name>
    <dbReference type="NCBI Taxonomy" id="1293440"/>
    <lineage>
        <taxon>Bacteria</taxon>
        <taxon>Pseudomonadati</taxon>
        <taxon>Pseudomonadota</taxon>
        <taxon>Alphaproteobacteria</taxon>
        <taxon>Hyphomicrobiales</taxon>
        <taxon>Kaistiaceae</taxon>
        <taxon>Kaistia</taxon>
    </lineage>
</organism>
<evidence type="ECO:0000313" key="2">
    <source>
        <dbReference type="Proteomes" id="UP000553963"/>
    </source>
</evidence>
<dbReference type="RefSeq" id="WP_183398714.1">
    <property type="nucleotide sequence ID" value="NZ_JACIDS010000003.1"/>
</dbReference>
<evidence type="ECO:0000313" key="1">
    <source>
        <dbReference type="EMBL" id="MBB3931028.1"/>
    </source>
</evidence>
<dbReference type="AlphaFoldDB" id="A0A840ANZ9"/>
<reference evidence="1 2" key="1">
    <citation type="submission" date="2020-08" db="EMBL/GenBank/DDBJ databases">
        <title>Genomic Encyclopedia of Type Strains, Phase IV (KMG-IV): sequencing the most valuable type-strain genomes for metagenomic binning, comparative biology and taxonomic classification.</title>
        <authorList>
            <person name="Goeker M."/>
        </authorList>
    </citation>
    <scope>NUCLEOTIDE SEQUENCE [LARGE SCALE GENOMIC DNA]</scope>
    <source>
        <strain evidence="1 2">DSM 25966</strain>
    </source>
</reference>
<proteinExistence type="predicted"/>
<dbReference type="EMBL" id="JACIDS010000003">
    <property type="protein sequence ID" value="MBB3931028.1"/>
    <property type="molecule type" value="Genomic_DNA"/>
</dbReference>
<name>A0A840ANZ9_9HYPH</name>
<dbReference type="Proteomes" id="UP000553963">
    <property type="component" value="Unassembled WGS sequence"/>
</dbReference>
<comment type="caution">
    <text evidence="1">The sequence shown here is derived from an EMBL/GenBank/DDBJ whole genome shotgun (WGS) entry which is preliminary data.</text>
</comment>
<protein>
    <submittedName>
        <fullName evidence="1">Uncharacterized protein</fullName>
    </submittedName>
</protein>
<gene>
    <name evidence="1" type="ORF">GGR25_002078</name>
</gene>
<accession>A0A840ANZ9</accession>